<keyword evidence="5" id="KW-1185">Reference proteome</keyword>
<dbReference type="GO" id="GO:0016301">
    <property type="term" value="F:kinase activity"/>
    <property type="evidence" value="ECO:0007669"/>
    <property type="project" value="UniProtKB-KW"/>
</dbReference>
<dbReference type="AlphaFoldDB" id="A0A0D8ZSI7"/>
<dbReference type="OrthoDB" id="485268at2"/>
<sequence length="180" mass="18695">MKRFLTKLATFSTLSVLATVPIFMSVGQASAQPTNRPTGTKASYIGAGVSAGVTNGGQTGDAATFGGNIQGRYAIPNTPLSARGAILFSDETSAIMPMLSYDVPVTNRANVYLGAGYSFVEANGKPTPLGNKDAVVLTTGVEAEATRNIMLYSDVKLGIDAYENTSVPAVSLQLGAAYRF</sequence>
<evidence type="ECO:0000313" key="4">
    <source>
        <dbReference type="EMBL" id="KJH71317.1"/>
    </source>
</evidence>
<accession>A0A0D8ZSI7</accession>
<dbReference type="InterPro" id="IPR011250">
    <property type="entry name" value="OMP/PagP_B-barrel"/>
</dbReference>
<reference evidence="4 5" key="1">
    <citation type="submission" date="2015-02" db="EMBL/GenBank/DDBJ databases">
        <title>Draft genome of a novel marine cyanobacterium (Chroococcales) isolated from South Atlantic Ocean.</title>
        <authorList>
            <person name="Rigonato J."/>
            <person name="Alvarenga D.O."/>
            <person name="Branco L.H."/>
            <person name="Varani A.M."/>
            <person name="Brandini F.P."/>
            <person name="Fiore M.F."/>
        </authorList>
    </citation>
    <scope>NUCLEOTIDE SEQUENCE [LARGE SCALE GENOMIC DNA]</scope>
    <source>
        <strain evidence="4 5">CENA595</strain>
    </source>
</reference>
<feature type="domain" description="Outer membrane protein beta-barrel" evidence="3">
    <location>
        <begin position="24"/>
        <end position="180"/>
    </location>
</feature>
<evidence type="ECO:0000256" key="2">
    <source>
        <dbReference type="SAM" id="SignalP"/>
    </source>
</evidence>
<dbReference type="EMBL" id="JYON01000013">
    <property type="protein sequence ID" value="KJH71317.1"/>
    <property type="molecule type" value="Genomic_DNA"/>
</dbReference>
<evidence type="ECO:0000313" key="5">
    <source>
        <dbReference type="Proteomes" id="UP000032452"/>
    </source>
</evidence>
<keyword evidence="1 2" id="KW-0732">Signal</keyword>
<organism evidence="4 5">
    <name type="scientific">Aliterella atlantica CENA595</name>
    <dbReference type="NCBI Taxonomy" id="1618023"/>
    <lineage>
        <taxon>Bacteria</taxon>
        <taxon>Bacillati</taxon>
        <taxon>Cyanobacteriota</taxon>
        <taxon>Cyanophyceae</taxon>
        <taxon>Chroococcidiopsidales</taxon>
        <taxon>Aliterellaceae</taxon>
        <taxon>Aliterella</taxon>
    </lineage>
</organism>
<proteinExistence type="predicted"/>
<keyword evidence="4" id="KW-0418">Kinase</keyword>
<comment type="caution">
    <text evidence="4">The sequence shown here is derived from an EMBL/GenBank/DDBJ whole genome shotgun (WGS) entry which is preliminary data.</text>
</comment>
<keyword evidence="4" id="KW-0808">Transferase</keyword>
<evidence type="ECO:0000256" key="1">
    <source>
        <dbReference type="ARBA" id="ARBA00022729"/>
    </source>
</evidence>
<name>A0A0D8ZSI7_9CYAN</name>
<dbReference type="SUPFAM" id="SSF56925">
    <property type="entry name" value="OMPA-like"/>
    <property type="match status" value="1"/>
</dbReference>
<evidence type="ECO:0000259" key="3">
    <source>
        <dbReference type="Pfam" id="PF13505"/>
    </source>
</evidence>
<dbReference type="RefSeq" id="WP_045055211.1">
    <property type="nucleotide sequence ID" value="NZ_CAWMDP010000056.1"/>
</dbReference>
<feature type="signal peptide" evidence="2">
    <location>
        <begin position="1"/>
        <end position="31"/>
    </location>
</feature>
<dbReference type="PATRIC" id="fig|1618023.3.peg.4759"/>
<dbReference type="Proteomes" id="UP000032452">
    <property type="component" value="Unassembled WGS sequence"/>
</dbReference>
<feature type="chain" id="PRO_5002337247" evidence="2">
    <location>
        <begin position="32"/>
        <end position="180"/>
    </location>
</feature>
<protein>
    <submittedName>
        <fullName evidence="4">Histidine kinase</fullName>
    </submittedName>
</protein>
<dbReference type="STRING" id="1618023.UH38_13630"/>
<dbReference type="Pfam" id="PF13505">
    <property type="entry name" value="OMP_b-brl"/>
    <property type="match status" value="1"/>
</dbReference>
<dbReference type="InterPro" id="IPR027385">
    <property type="entry name" value="Beta-barrel_OMP"/>
</dbReference>
<gene>
    <name evidence="4" type="ORF">UH38_13630</name>
</gene>